<dbReference type="GO" id="GO:0071897">
    <property type="term" value="P:DNA biosynthetic process"/>
    <property type="evidence" value="ECO:0007669"/>
    <property type="project" value="UniProtKB-ARBA"/>
</dbReference>
<dbReference type="InterPro" id="IPR021109">
    <property type="entry name" value="Peptidase_aspartic_dom_sf"/>
</dbReference>
<dbReference type="InterPro" id="IPR005312">
    <property type="entry name" value="DUF1759"/>
</dbReference>
<proteinExistence type="predicted"/>
<dbReference type="PANTHER" id="PTHR47331:SF5">
    <property type="entry name" value="RIBONUCLEASE H"/>
    <property type="match status" value="1"/>
</dbReference>
<dbReference type="AlphaFoldDB" id="A0ABD0SVL5"/>
<dbReference type="Pfam" id="PF18701">
    <property type="entry name" value="DUF5641"/>
    <property type="match status" value="1"/>
</dbReference>
<dbReference type="Pfam" id="PF03564">
    <property type="entry name" value="DUF1759"/>
    <property type="match status" value="1"/>
</dbReference>
<dbReference type="InterPro" id="IPR036397">
    <property type="entry name" value="RNaseH_sf"/>
</dbReference>
<dbReference type="EMBL" id="JBEDNZ010000014">
    <property type="protein sequence ID" value="KAL0829730.1"/>
    <property type="molecule type" value="Genomic_DNA"/>
</dbReference>
<gene>
    <name evidence="2" type="ORF">ABMA28_003225</name>
</gene>
<dbReference type="InterPro" id="IPR043502">
    <property type="entry name" value="DNA/RNA_pol_sf"/>
</dbReference>
<feature type="domain" description="DUF5641" evidence="1">
    <location>
        <begin position="1109"/>
        <end position="1201"/>
    </location>
</feature>
<evidence type="ECO:0000259" key="1">
    <source>
        <dbReference type="Pfam" id="PF18701"/>
    </source>
</evidence>
<name>A0ABD0SVL5_LOXSC</name>
<reference evidence="2 3" key="1">
    <citation type="submission" date="2024-06" db="EMBL/GenBank/DDBJ databases">
        <title>A chromosome-level genome assembly of beet webworm, Loxostege sticticalis.</title>
        <authorList>
            <person name="Zhang Y."/>
        </authorList>
    </citation>
    <scope>NUCLEOTIDE SEQUENCE [LARGE SCALE GENOMIC DNA]</scope>
    <source>
        <strain evidence="2">AQ028</strain>
        <tissue evidence="2">Male pupae</tissue>
    </source>
</reference>
<dbReference type="SUPFAM" id="SSF53098">
    <property type="entry name" value="Ribonuclease H-like"/>
    <property type="match status" value="1"/>
</dbReference>
<dbReference type="InterPro" id="IPR040676">
    <property type="entry name" value="DUF5641"/>
</dbReference>
<dbReference type="CDD" id="cd00303">
    <property type="entry name" value="retropepsin_like"/>
    <property type="match status" value="1"/>
</dbReference>
<evidence type="ECO:0000313" key="2">
    <source>
        <dbReference type="EMBL" id="KAL0829730.1"/>
    </source>
</evidence>
<comment type="caution">
    <text evidence="2">The sequence shown here is derived from an EMBL/GenBank/DDBJ whole genome shotgun (WGS) entry which is preliminary data.</text>
</comment>
<sequence>MPSASRLISSHSSSRATSAVARRLAAEARHAAAILHLEEEKEARLLKLRVEAQNRALAAELAAIDSSSSHTSTNRSVNSWVHRLPANPPAMENPASNRPPIPKAVGPIVEFNPNAGVPSPSLAIPITRSSHADVPAATQRPVPESQGYIPPIPPTLPSSSRHCHADIKDLAQAIISIGHKPKVCDLPLFSGKATDWLLFKQTYLHTRKSFSSFENLARIRTALRGESAQAVSALAFTSSDPDELLQALEDRFARPEFIVLEELTAVRALPKLQSDYKDLNLIACRVQNLVAILKQLNSSEYLYSPELYNTLLGKLTPLLRSLWIRYAAEHSSSYTKLELLANFLRVEARNHTQFGLHLQIPSDHIVKHRRVDFCNTTRTSFNSGVCGFCSGKHNLADCTKFKNISPNERIVFVKNSKICFYCLGDVRHYWRKCKSQRCVIDGCQYFHHKLLHGADMSKSETSTSHQKVCNTNTSKLQTLFEKPLPSVPENTSSYSCSHEQQHQKVFLKVLPVTISGPLGEIETLALLDDGSTATFIDADVASRLWLRGPEGHIQVQGVGGMIRQDKTFYVDFKIKGKYTQETYSIENARTIKNLNLSKQAVPFCDISKYPHLANIAHEVAFDEGTPTVLIGAGDWHLTITREIKAGTRNQPVATRTLLGWVVHGGANSKTKPIDFVNHAVLDEPSLESLDSLVRESFKIDALGISKHPQSFGSQHQRAIRILDDTVRRLPNGQFEVGLPWKEDEPIIPDSYPLALNRLISLEKKMERDAKFADAYRQNVNGMILKGYAEECEDIHSSLASGSKRFWYLPHFAVVHPKKGKIRVVHDAAAKTNGVSLNSLLLTGPDLLQSLLGILLRWREGKVALLADIKEMFPQVKIREADRDMQRFLWRDGDRRAPVKEFRMSSMIFGAASSPCTAIHLLNKNAREYSNLYPEASVEVKKNTYMDDYVSSVACVEKAASLARDIVDLHKLAHFEMRGWISNHPEALKLLPDDLLAAPHTPEAGANSGITWSFQPPAAPHMSGVWERLVRTVKTALHAMLRDRAPKEELLHTALLESEAIINSRPLTSLPVDPDCPEALTPFHFILGTSSPFHPVPLDVDDGDLLSRSDWRKSQRLADMFWSRWVKEYLPTLLPRGSSAKFQRSVAVGDLVLIVDPALPRGTWPRGRISRVFPGRDGNIRVAEVSTTGGSLRRPLTKLIQLSMPT</sequence>
<dbReference type="InterPro" id="IPR012337">
    <property type="entry name" value="RNaseH-like_sf"/>
</dbReference>
<dbReference type="PANTHER" id="PTHR47331">
    <property type="entry name" value="PHD-TYPE DOMAIN-CONTAINING PROTEIN"/>
    <property type="match status" value="1"/>
</dbReference>
<dbReference type="SUPFAM" id="SSF50630">
    <property type="entry name" value="Acid proteases"/>
    <property type="match status" value="1"/>
</dbReference>
<protein>
    <recommendedName>
        <fullName evidence="1">DUF5641 domain-containing protein</fullName>
    </recommendedName>
</protein>
<evidence type="ECO:0000313" key="3">
    <source>
        <dbReference type="Proteomes" id="UP001549921"/>
    </source>
</evidence>
<dbReference type="SUPFAM" id="SSF56672">
    <property type="entry name" value="DNA/RNA polymerases"/>
    <property type="match status" value="1"/>
</dbReference>
<dbReference type="Gene3D" id="3.30.420.10">
    <property type="entry name" value="Ribonuclease H-like superfamily/Ribonuclease H"/>
    <property type="match status" value="1"/>
</dbReference>
<dbReference type="GO" id="GO:0042575">
    <property type="term" value="C:DNA polymerase complex"/>
    <property type="evidence" value="ECO:0007669"/>
    <property type="project" value="UniProtKB-ARBA"/>
</dbReference>
<dbReference type="Proteomes" id="UP001549921">
    <property type="component" value="Unassembled WGS sequence"/>
</dbReference>
<organism evidence="2 3">
    <name type="scientific">Loxostege sticticalis</name>
    <name type="common">Beet webworm moth</name>
    <dbReference type="NCBI Taxonomy" id="481309"/>
    <lineage>
        <taxon>Eukaryota</taxon>
        <taxon>Metazoa</taxon>
        <taxon>Ecdysozoa</taxon>
        <taxon>Arthropoda</taxon>
        <taxon>Hexapoda</taxon>
        <taxon>Insecta</taxon>
        <taxon>Pterygota</taxon>
        <taxon>Neoptera</taxon>
        <taxon>Endopterygota</taxon>
        <taxon>Lepidoptera</taxon>
        <taxon>Glossata</taxon>
        <taxon>Ditrysia</taxon>
        <taxon>Pyraloidea</taxon>
        <taxon>Crambidae</taxon>
        <taxon>Pyraustinae</taxon>
        <taxon>Loxostege</taxon>
    </lineage>
</organism>
<accession>A0ABD0SVL5</accession>